<dbReference type="Gene3D" id="3.50.50.60">
    <property type="entry name" value="FAD/NAD(P)-binding domain"/>
    <property type="match status" value="1"/>
</dbReference>
<dbReference type="EMBL" id="PELR01000396">
    <property type="protein sequence ID" value="RTH00402.1"/>
    <property type="molecule type" value="Genomic_DNA"/>
</dbReference>
<proteinExistence type="predicted"/>
<sequence length="573" mass="62383">MLTALRIFFPFILSLGLTYAQYDLVVYGATPQGVTAAVAAAQEGLKVLLLEPGRGVGGVLTRGWLATLDLAEDREGLLQGGLFRDFYRRIGKEASFDVVQAEQAFWAMLREAGVEVRLEVPLDRVGVEAGRLTLLETPMGTVGAPYFVDATDTADLAFRAGASFTQGREDTGLDGRSMAATLVFRMEGLPWGAVFLALNYEGQVRRTGAGAWGRSGWGFGELVRGYLPSDPSRYTLRGLNLARQDDGSVLVNALLIFGVERVDAYELERLRQEVALEAERVVAYLREKDPLVFGTARLAGVAPALYIRESRHLKALYRLKAEEVLLGRSFPDAVALGGYPLDGQAYFPGETPYLLGTPAPYGVPFRSLVPRELKNLLVVSQAAGFDSVAAFSARVVPLQMALGEAAGVAVALLRRAPQAGLMKVPLADFHELAASGQALEALRKRLAQRGARLSSPEGGRVEAERPGYREAVALLRRGLFAGPYYLKGSLGLSEPILLGDFLANLEHYYRAKGPEERLRVVLKARELYRGELQRPLRRALLNQLLQALGEDKLAGTDPVTRGEAALLLYRLLP</sequence>
<protein>
    <submittedName>
        <fullName evidence="6">FAD-dependent oxidoreductase</fullName>
    </submittedName>
</protein>
<evidence type="ECO:0000256" key="3">
    <source>
        <dbReference type="ARBA" id="ARBA00023002"/>
    </source>
</evidence>
<reference evidence="6 7" key="1">
    <citation type="journal article" date="2019" name="Extremophiles">
        <title>Biogeography of thermophiles and predominance of Thermus scotoductus in domestic water heaters.</title>
        <authorList>
            <person name="Wilpiszeski R.L."/>
            <person name="Zhang Z."/>
            <person name="House C.H."/>
        </authorList>
    </citation>
    <scope>NUCLEOTIDE SEQUENCE [LARGE SCALE GENOMIC DNA]</scope>
    <source>
        <strain evidence="6 7">32_S32</strain>
    </source>
</reference>
<keyword evidence="5" id="KW-0411">Iron-sulfur</keyword>
<keyword evidence="2" id="KW-0479">Metal-binding</keyword>
<dbReference type="GO" id="GO:0016491">
    <property type="term" value="F:oxidoreductase activity"/>
    <property type="evidence" value="ECO:0007669"/>
    <property type="project" value="UniProtKB-KW"/>
</dbReference>
<keyword evidence="1" id="KW-0004">4Fe-4S</keyword>
<dbReference type="InterPro" id="IPR036188">
    <property type="entry name" value="FAD/NAD-bd_sf"/>
</dbReference>
<dbReference type="Proteomes" id="UP000286910">
    <property type="component" value="Unassembled WGS sequence"/>
</dbReference>
<dbReference type="PANTHER" id="PTHR43498:SF1">
    <property type="entry name" value="COB--COM HETERODISULFIDE REDUCTASE IRON-SULFUR SUBUNIT A"/>
    <property type="match status" value="1"/>
</dbReference>
<dbReference type="RefSeq" id="WP_126190943.1">
    <property type="nucleotide sequence ID" value="NZ_PELR01000396.1"/>
</dbReference>
<evidence type="ECO:0000256" key="5">
    <source>
        <dbReference type="ARBA" id="ARBA00023014"/>
    </source>
</evidence>
<gene>
    <name evidence="6" type="ORF">CSW45_13690</name>
</gene>
<keyword evidence="3" id="KW-0560">Oxidoreductase</keyword>
<evidence type="ECO:0000256" key="4">
    <source>
        <dbReference type="ARBA" id="ARBA00023004"/>
    </source>
</evidence>
<name>A0A430QZ22_THESC</name>
<evidence type="ECO:0000256" key="1">
    <source>
        <dbReference type="ARBA" id="ARBA00022485"/>
    </source>
</evidence>
<evidence type="ECO:0000313" key="6">
    <source>
        <dbReference type="EMBL" id="RTH00402.1"/>
    </source>
</evidence>
<dbReference type="SUPFAM" id="SSF51905">
    <property type="entry name" value="FAD/NAD(P)-binding domain"/>
    <property type="match status" value="1"/>
</dbReference>
<accession>A0A430QZ22</accession>
<comment type="caution">
    <text evidence="6">The sequence shown here is derived from an EMBL/GenBank/DDBJ whole genome shotgun (WGS) entry which is preliminary data.</text>
</comment>
<organism evidence="6 7">
    <name type="scientific">Thermus scotoductus</name>
    <dbReference type="NCBI Taxonomy" id="37636"/>
    <lineage>
        <taxon>Bacteria</taxon>
        <taxon>Thermotogati</taxon>
        <taxon>Deinococcota</taxon>
        <taxon>Deinococci</taxon>
        <taxon>Thermales</taxon>
        <taxon>Thermaceae</taxon>
        <taxon>Thermus</taxon>
    </lineage>
</organism>
<evidence type="ECO:0000256" key="2">
    <source>
        <dbReference type="ARBA" id="ARBA00022723"/>
    </source>
</evidence>
<dbReference type="InterPro" id="IPR039650">
    <property type="entry name" value="HdrA-like"/>
</dbReference>
<keyword evidence="4" id="KW-0408">Iron</keyword>
<dbReference type="AlphaFoldDB" id="A0A430QZ22"/>
<evidence type="ECO:0000313" key="7">
    <source>
        <dbReference type="Proteomes" id="UP000286910"/>
    </source>
</evidence>
<dbReference type="PANTHER" id="PTHR43498">
    <property type="entry name" value="FERREDOXIN:COB-COM HETERODISULFIDE REDUCTASE SUBUNIT A"/>
    <property type="match status" value="1"/>
</dbReference>
<dbReference type="Pfam" id="PF12831">
    <property type="entry name" value="FAD_oxidored"/>
    <property type="match status" value="1"/>
</dbReference>
<dbReference type="GO" id="GO:0051539">
    <property type="term" value="F:4 iron, 4 sulfur cluster binding"/>
    <property type="evidence" value="ECO:0007669"/>
    <property type="project" value="UniProtKB-KW"/>
</dbReference>
<dbReference type="GO" id="GO:0046872">
    <property type="term" value="F:metal ion binding"/>
    <property type="evidence" value="ECO:0007669"/>
    <property type="project" value="UniProtKB-KW"/>
</dbReference>